<dbReference type="AlphaFoldDB" id="A0A0D7F3N5"/>
<gene>
    <name evidence="1" type="ORF">OO17_04520</name>
</gene>
<dbReference type="Proteomes" id="UP000032515">
    <property type="component" value="Unassembled WGS sequence"/>
</dbReference>
<evidence type="ECO:0000313" key="1">
    <source>
        <dbReference type="EMBL" id="KIZ47405.1"/>
    </source>
</evidence>
<reference evidence="1 2" key="1">
    <citation type="submission" date="2014-11" db="EMBL/GenBank/DDBJ databases">
        <title>Genomics and ecophysiology of heterotrophic nitrogen fixing bacteria isolated from estuarine surface water.</title>
        <authorList>
            <person name="Bentzon-Tilia M."/>
            <person name="Severin I."/>
            <person name="Hansen L.H."/>
            <person name="Riemann L."/>
        </authorList>
    </citation>
    <scope>NUCLEOTIDE SEQUENCE [LARGE SCALE GENOMIC DNA]</scope>
    <source>
        <strain evidence="1 2">BAL398</strain>
    </source>
</reference>
<accession>A0A0D7F3N5</accession>
<evidence type="ECO:0000313" key="2">
    <source>
        <dbReference type="Proteomes" id="UP000032515"/>
    </source>
</evidence>
<proteinExistence type="predicted"/>
<dbReference type="EMBL" id="JXXE01000084">
    <property type="protein sequence ID" value="KIZ47405.1"/>
    <property type="molecule type" value="Genomic_DNA"/>
</dbReference>
<feature type="non-terminal residue" evidence="1">
    <location>
        <position position="155"/>
    </location>
</feature>
<comment type="caution">
    <text evidence="1">The sequence shown here is derived from an EMBL/GenBank/DDBJ whole genome shotgun (WGS) entry which is preliminary data.</text>
</comment>
<organism evidence="1 2">
    <name type="scientific">Rhodopseudomonas palustris</name>
    <dbReference type="NCBI Taxonomy" id="1076"/>
    <lineage>
        <taxon>Bacteria</taxon>
        <taxon>Pseudomonadati</taxon>
        <taxon>Pseudomonadota</taxon>
        <taxon>Alphaproteobacteria</taxon>
        <taxon>Hyphomicrobiales</taxon>
        <taxon>Nitrobacteraceae</taxon>
        <taxon>Rhodopseudomonas</taxon>
    </lineage>
</organism>
<protein>
    <submittedName>
        <fullName evidence="1">Uncharacterized protein</fullName>
    </submittedName>
</protein>
<sequence>MVGSAQQGFNSTFMPFGAAPASTPGVAPQGIDFNAILKQIAGQAAQALPGLIMGLLSSHPTLGPQMRAQGVSPQSLFNIGINTPFGGGGLDLFDAAPEPDFTAQGFNFRKLLKDVSNQALKTLPGLIMGLLSANPTIGPQLRAQGVSPQSLINFG</sequence>
<name>A0A0D7F3N5_RHOPL</name>